<reference evidence="3 4" key="1">
    <citation type="submission" date="2019-07" db="EMBL/GenBank/DDBJ databases">
        <title>Genomic Encyclopedia of Type Strains, Phase I: the one thousand microbial genomes (KMG-I) project.</title>
        <authorList>
            <person name="Kyrpides N."/>
        </authorList>
    </citation>
    <scope>NUCLEOTIDE SEQUENCE [LARGE SCALE GENOMIC DNA]</scope>
    <source>
        <strain evidence="3 4">DSM 6562</strain>
    </source>
</reference>
<dbReference type="PANTHER" id="PTHR37313">
    <property type="entry name" value="UPF0749 PROTEIN RV1825"/>
    <property type="match status" value="1"/>
</dbReference>
<dbReference type="InterPro" id="IPR010273">
    <property type="entry name" value="DUF881"/>
</dbReference>
<comment type="caution">
    <text evidence="3">The sequence shown here is derived from an EMBL/GenBank/DDBJ whole genome shotgun (WGS) entry which is preliminary data.</text>
</comment>
<keyword evidence="4" id="KW-1185">Reference proteome</keyword>
<evidence type="ECO:0000313" key="3">
    <source>
        <dbReference type="EMBL" id="TYO95899.1"/>
    </source>
</evidence>
<evidence type="ECO:0000256" key="2">
    <source>
        <dbReference type="SAM" id="Coils"/>
    </source>
</evidence>
<dbReference type="Proteomes" id="UP000323166">
    <property type="component" value="Unassembled WGS sequence"/>
</dbReference>
<comment type="similarity">
    <text evidence="1">Belongs to the UPF0749 family.</text>
</comment>
<proteinExistence type="inferred from homology"/>
<evidence type="ECO:0000313" key="4">
    <source>
        <dbReference type="Proteomes" id="UP000323166"/>
    </source>
</evidence>
<dbReference type="Pfam" id="PF05949">
    <property type="entry name" value="DUF881"/>
    <property type="match status" value="1"/>
</dbReference>
<name>A0A5S4ZSI4_9FIRM</name>
<keyword evidence="2" id="KW-0175">Coiled coil</keyword>
<dbReference type="Gene3D" id="3.30.70.1880">
    <property type="entry name" value="Protein of unknown function DUF881"/>
    <property type="match status" value="1"/>
</dbReference>
<feature type="coiled-coil region" evidence="2">
    <location>
        <begin position="39"/>
        <end position="69"/>
    </location>
</feature>
<gene>
    <name evidence="3" type="ORF">LX24_01289</name>
</gene>
<accession>A0A5S4ZSI4</accession>
<sequence>MVPQKTGMYASIMLVAAVLGLMLTMQFRVTNSATNGISIDRAQELNAELKHINEEKESLSKEISDLTFKLNQINQGQAEAKNALQSELNKVRMNAGLVTVSGPGIELVLDKPDTDTENSQIPPELMIIRDEDLLSAVNELWGAGAEAISINGERIIATTEIRLAGSFININLNRVIPPYQILAIGNPDILMDSLELPGGLKEYWRDLGIKVTVEKHDDLTLPAYGK</sequence>
<protein>
    <submittedName>
        <fullName evidence="3">Uncharacterized protein YlxW (UPF0749 family)</fullName>
    </submittedName>
</protein>
<evidence type="ECO:0000256" key="1">
    <source>
        <dbReference type="ARBA" id="ARBA00009108"/>
    </source>
</evidence>
<organism evidence="3 4">
    <name type="scientific">Desulfallas thermosapovorans DSM 6562</name>
    <dbReference type="NCBI Taxonomy" id="1121431"/>
    <lineage>
        <taxon>Bacteria</taxon>
        <taxon>Bacillati</taxon>
        <taxon>Bacillota</taxon>
        <taxon>Clostridia</taxon>
        <taxon>Eubacteriales</taxon>
        <taxon>Desulfallaceae</taxon>
        <taxon>Desulfallas</taxon>
    </lineage>
</organism>
<dbReference type="EMBL" id="VNHM01000006">
    <property type="protein sequence ID" value="TYO95899.1"/>
    <property type="molecule type" value="Genomic_DNA"/>
</dbReference>
<dbReference type="AlphaFoldDB" id="A0A5S4ZSI4"/>
<dbReference type="PANTHER" id="PTHR37313:SF2">
    <property type="entry name" value="UPF0749 PROTEIN YLXX"/>
    <property type="match status" value="1"/>
</dbReference>